<organism evidence="1 2">
    <name type="scientific">Clostridium paridis</name>
    <dbReference type="NCBI Taxonomy" id="2803863"/>
    <lineage>
        <taxon>Bacteria</taxon>
        <taxon>Bacillati</taxon>
        <taxon>Bacillota</taxon>
        <taxon>Clostridia</taxon>
        <taxon>Eubacteriales</taxon>
        <taxon>Clostridiaceae</taxon>
        <taxon>Clostridium</taxon>
    </lineage>
</organism>
<gene>
    <name evidence="1" type="ORF">JK634_10270</name>
</gene>
<dbReference type="Proteomes" id="UP000623681">
    <property type="component" value="Unassembled WGS sequence"/>
</dbReference>
<dbReference type="AlphaFoldDB" id="A0A937FIG9"/>
<reference evidence="1" key="1">
    <citation type="submission" date="2021-01" db="EMBL/GenBank/DDBJ databases">
        <title>Genome public.</title>
        <authorList>
            <person name="Liu C."/>
            <person name="Sun Q."/>
        </authorList>
    </citation>
    <scope>NUCLEOTIDE SEQUENCE</scope>
    <source>
        <strain evidence="1">YIM B02565</strain>
    </source>
</reference>
<dbReference type="EMBL" id="JAESWA010000022">
    <property type="protein sequence ID" value="MBL4932191.1"/>
    <property type="molecule type" value="Genomic_DNA"/>
</dbReference>
<name>A0A937FIG9_9CLOT</name>
<proteinExistence type="predicted"/>
<sequence length="83" mass="9731">MRIYVKAEGRRYFIPVPLVFAKWGMSLVKSPFIMKNIPENERKYVEMIDFNELAKCLYILKEYKGLTLIDVKAKDGTIVEITI</sequence>
<evidence type="ECO:0000313" key="1">
    <source>
        <dbReference type="EMBL" id="MBL4932191.1"/>
    </source>
</evidence>
<evidence type="ECO:0000313" key="2">
    <source>
        <dbReference type="Proteomes" id="UP000623681"/>
    </source>
</evidence>
<dbReference type="RefSeq" id="WP_202767560.1">
    <property type="nucleotide sequence ID" value="NZ_JAESWA010000022.1"/>
</dbReference>
<accession>A0A937FIG9</accession>
<protein>
    <submittedName>
        <fullName evidence="1">Uncharacterized protein</fullName>
    </submittedName>
</protein>
<keyword evidence="2" id="KW-1185">Reference proteome</keyword>
<comment type="caution">
    <text evidence="1">The sequence shown here is derived from an EMBL/GenBank/DDBJ whole genome shotgun (WGS) entry which is preliminary data.</text>
</comment>